<proteinExistence type="predicted"/>
<accession>A0ABV3CT31</accession>
<keyword evidence="2" id="KW-1185">Reference proteome</keyword>
<evidence type="ECO:0000313" key="2">
    <source>
        <dbReference type="Proteomes" id="UP001551210"/>
    </source>
</evidence>
<comment type="caution">
    <text evidence="1">The sequence shown here is derived from an EMBL/GenBank/DDBJ whole genome shotgun (WGS) entry which is preliminary data.</text>
</comment>
<sequence length="155" mass="17056">MTNPMSEQQLAEIARLIGEAKPATDALLTQLGESVRDRLAHDHSTQREDWYCMNLTSFMGERMGWVLRRLLDVEAEAAQLRARVAELEARSYDAALPWAVLMDADDLESFLAELAEAASGTDDLTTLAEVEKTCSTWRLIAEAQHAHNTAPGGAA</sequence>
<dbReference type="EMBL" id="JBEZAM010000008">
    <property type="protein sequence ID" value="MEU7293364.1"/>
    <property type="molecule type" value="Genomic_DNA"/>
</dbReference>
<gene>
    <name evidence="1" type="ORF">AB0A76_09190</name>
</gene>
<reference evidence="1 2" key="1">
    <citation type="submission" date="2024-06" db="EMBL/GenBank/DDBJ databases">
        <title>The Natural Products Discovery Center: Release of the First 8490 Sequenced Strains for Exploring Actinobacteria Biosynthetic Diversity.</title>
        <authorList>
            <person name="Kalkreuter E."/>
            <person name="Kautsar S.A."/>
            <person name="Yang D."/>
            <person name="Bader C.D."/>
            <person name="Teijaro C.N."/>
            <person name="Fluegel L."/>
            <person name="Davis C.M."/>
            <person name="Simpson J.R."/>
            <person name="Lauterbach L."/>
            <person name="Steele A.D."/>
            <person name="Gui C."/>
            <person name="Meng S."/>
            <person name="Li G."/>
            <person name="Viehrig K."/>
            <person name="Ye F."/>
            <person name="Su P."/>
            <person name="Kiefer A.F."/>
            <person name="Nichols A."/>
            <person name="Cepeda A.J."/>
            <person name="Yan W."/>
            <person name="Fan B."/>
            <person name="Jiang Y."/>
            <person name="Adhikari A."/>
            <person name="Zheng C.-J."/>
            <person name="Schuster L."/>
            <person name="Cowan T.M."/>
            <person name="Smanski M.J."/>
            <person name="Chevrette M.G."/>
            <person name="De Carvalho L.P.S."/>
            <person name="Shen B."/>
        </authorList>
    </citation>
    <scope>NUCLEOTIDE SEQUENCE [LARGE SCALE GENOMIC DNA]</scope>
    <source>
        <strain evidence="1 2">NPDC045705</strain>
    </source>
</reference>
<evidence type="ECO:0000313" key="1">
    <source>
        <dbReference type="EMBL" id="MEU7293364.1"/>
    </source>
</evidence>
<dbReference type="RefSeq" id="WP_359205718.1">
    <property type="nucleotide sequence ID" value="NZ_JBEZAM010000008.1"/>
</dbReference>
<name>A0ABV3CT31_STREX</name>
<dbReference type="Proteomes" id="UP001551210">
    <property type="component" value="Unassembled WGS sequence"/>
</dbReference>
<protein>
    <submittedName>
        <fullName evidence="1">Uncharacterized protein</fullName>
    </submittedName>
</protein>
<organism evidence="1 2">
    <name type="scientific">Streptomyces exfoliatus</name>
    <name type="common">Streptomyces hydrogenans</name>
    <dbReference type="NCBI Taxonomy" id="1905"/>
    <lineage>
        <taxon>Bacteria</taxon>
        <taxon>Bacillati</taxon>
        <taxon>Actinomycetota</taxon>
        <taxon>Actinomycetes</taxon>
        <taxon>Kitasatosporales</taxon>
        <taxon>Streptomycetaceae</taxon>
        <taxon>Streptomyces</taxon>
    </lineage>
</organism>